<evidence type="ECO:0000313" key="2">
    <source>
        <dbReference type="EMBL" id="OBS10089.1"/>
    </source>
</evidence>
<proteinExistence type="predicted"/>
<feature type="domain" description="Cupin type-2" evidence="1">
    <location>
        <begin position="45"/>
        <end position="103"/>
    </location>
</feature>
<dbReference type="InterPro" id="IPR011051">
    <property type="entry name" value="RmlC_Cupin_sf"/>
</dbReference>
<evidence type="ECO:0000313" key="3">
    <source>
        <dbReference type="Proteomes" id="UP000029273"/>
    </source>
</evidence>
<sequence>MTTRNLLSDLPGDADAEAFERLAGTEAVRIERIVSRGHRSPASGWYEQAQAEWVALLQGEAMLVFEDGERLHLRVGDWVDIPARRRHRVEWTAADAASVWLAVHYPADD</sequence>
<protein>
    <submittedName>
        <fullName evidence="2">Cupin</fullName>
    </submittedName>
</protein>
<accession>A0A1A6C697</accession>
<comment type="caution">
    <text evidence="2">The sequence shown here is derived from an EMBL/GenBank/DDBJ whole genome shotgun (WGS) entry which is preliminary data.</text>
</comment>
<dbReference type="Pfam" id="PF07883">
    <property type="entry name" value="Cupin_2"/>
    <property type="match status" value="1"/>
</dbReference>
<keyword evidence="3" id="KW-1185">Reference proteome</keyword>
<evidence type="ECO:0000259" key="1">
    <source>
        <dbReference type="Pfam" id="PF07883"/>
    </source>
</evidence>
<name>A0A1A6C697_9GAMM</name>
<dbReference type="CDD" id="cd06981">
    <property type="entry name" value="cupin_reut_a1446"/>
    <property type="match status" value="1"/>
</dbReference>
<dbReference type="AlphaFoldDB" id="A0A1A6C697"/>
<dbReference type="InterPro" id="IPR013096">
    <property type="entry name" value="Cupin_2"/>
</dbReference>
<dbReference type="SUPFAM" id="SSF51182">
    <property type="entry name" value="RmlC-like cupins"/>
    <property type="match status" value="1"/>
</dbReference>
<dbReference type="RefSeq" id="WP_038088303.1">
    <property type="nucleotide sequence ID" value="NZ_JQSG02000002.1"/>
</dbReference>
<dbReference type="OrthoDB" id="9798585at2"/>
<dbReference type="Proteomes" id="UP000029273">
    <property type="component" value="Unassembled WGS sequence"/>
</dbReference>
<dbReference type="InterPro" id="IPR014710">
    <property type="entry name" value="RmlC-like_jellyroll"/>
</dbReference>
<reference evidence="2 3" key="1">
    <citation type="journal article" date="2014" name="Genome Announc.">
        <title>Draft Genome Sequence of the Iron-Oxidizing, Acidophilic, and Halotolerant 'Thiobacillus prosperus' Type Strain DSM 5130.</title>
        <authorList>
            <person name="Ossandon F.J."/>
            <person name="Cardenas J.P."/>
            <person name="Corbett M."/>
            <person name="Quatrini R."/>
            <person name="Holmes D.S."/>
            <person name="Watkin E."/>
        </authorList>
    </citation>
    <scope>NUCLEOTIDE SEQUENCE [LARGE SCALE GENOMIC DNA]</scope>
    <source>
        <strain evidence="2 3">DSM 5130</strain>
    </source>
</reference>
<dbReference type="EMBL" id="JQSG02000002">
    <property type="protein sequence ID" value="OBS10089.1"/>
    <property type="molecule type" value="Genomic_DNA"/>
</dbReference>
<dbReference type="Gene3D" id="2.60.120.10">
    <property type="entry name" value="Jelly Rolls"/>
    <property type="match status" value="1"/>
</dbReference>
<gene>
    <name evidence="2" type="ORF">Thpro_021139</name>
</gene>
<organism evidence="2 3">
    <name type="scientific">Acidihalobacter prosperus</name>
    <dbReference type="NCBI Taxonomy" id="160660"/>
    <lineage>
        <taxon>Bacteria</taxon>
        <taxon>Pseudomonadati</taxon>
        <taxon>Pseudomonadota</taxon>
        <taxon>Gammaproteobacteria</taxon>
        <taxon>Chromatiales</taxon>
        <taxon>Ectothiorhodospiraceae</taxon>
        <taxon>Acidihalobacter</taxon>
    </lineage>
</organism>